<dbReference type="InterPro" id="IPR010982">
    <property type="entry name" value="Lambda_DNA-bd_dom_sf"/>
</dbReference>
<protein>
    <submittedName>
        <fullName evidence="2">Transcriptional regulator</fullName>
    </submittedName>
</protein>
<evidence type="ECO:0000313" key="3">
    <source>
        <dbReference type="Proteomes" id="UP000466554"/>
    </source>
</evidence>
<dbReference type="PANTHER" id="PTHR35010:SF2">
    <property type="entry name" value="BLL4672 PROTEIN"/>
    <property type="match status" value="1"/>
</dbReference>
<organism evidence="2 3">
    <name type="scientific">Mycolicibacterium parafortuitum</name>
    <name type="common">Mycobacterium parafortuitum</name>
    <dbReference type="NCBI Taxonomy" id="39692"/>
    <lineage>
        <taxon>Bacteria</taxon>
        <taxon>Bacillati</taxon>
        <taxon>Actinomycetota</taxon>
        <taxon>Actinomycetes</taxon>
        <taxon>Mycobacteriales</taxon>
        <taxon>Mycobacteriaceae</taxon>
        <taxon>Mycolicibacterium</taxon>
    </lineage>
</organism>
<dbReference type="SUPFAM" id="SSF47413">
    <property type="entry name" value="lambda repressor-like DNA-binding domains"/>
    <property type="match status" value="1"/>
</dbReference>
<evidence type="ECO:0000259" key="1">
    <source>
        <dbReference type="PROSITE" id="PS50943"/>
    </source>
</evidence>
<dbReference type="PANTHER" id="PTHR35010">
    <property type="entry name" value="BLL4672 PROTEIN-RELATED"/>
    <property type="match status" value="1"/>
</dbReference>
<dbReference type="Proteomes" id="UP000466554">
    <property type="component" value="Chromosome"/>
</dbReference>
<dbReference type="Pfam" id="PF13560">
    <property type="entry name" value="HTH_31"/>
    <property type="match status" value="1"/>
</dbReference>
<dbReference type="Gene3D" id="3.30.450.180">
    <property type="match status" value="1"/>
</dbReference>
<name>A0A7I7TZ84_MYCPF</name>
<gene>
    <name evidence="2" type="ORF">MPRF_13810</name>
</gene>
<feature type="domain" description="HTH cro/C1-type" evidence="1">
    <location>
        <begin position="1"/>
        <end position="41"/>
    </location>
</feature>
<dbReference type="Pfam" id="PF17765">
    <property type="entry name" value="MLTR_LBD"/>
    <property type="match status" value="1"/>
</dbReference>
<dbReference type="AlphaFoldDB" id="A0A7I7TZ84"/>
<evidence type="ECO:0000313" key="2">
    <source>
        <dbReference type="EMBL" id="BBY74482.1"/>
    </source>
</evidence>
<accession>A0A7I7TZ84</accession>
<dbReference type="PROSITE" id="PS50943">
    <property type="entry name" value="HTH_CROC1"/>
    <property type="match status" value="1"/>
</dbReference>
<dbReference type="InterPro" id="IPR041413">
    <property type="entry name" value="MLTR_LBD"/>
</dbReference>
<proteinExistence type="predicted"/>
<reference evidence="2 3" key="1">
    <citation type="journal article" date="2019" name="Emerg. Microbes Infect.">
        <title>Comprehensive subspecies identification of 175 nontuberculous mycobacteria species based on 7547 genomic profiles.</title>
        <authorList>
            <person name="Matsumoto Y."/>
            <person name="Kinjo T."/>
            <person name="Motooka D."/>
            <person name="Nabeya D."/>
            <person name="Jung N."/>
            <person name="Uechi K."/>
            <person name="Horii T."/>
            <person name="Iida T."/>
            <person name="Fujita J."/>
            <person name="Nakamura S."/>
        </authorList>
    </citation>
    <scope>NUCLEOTIDE SEQUENCE [LARGE SCALE GENOMIC DNA]</scope>
    <source>
        <strain evidence="2 3">JCM 6367</strain>
    </source>
</reference>
<dbReference type="GO" id="GO:0003677">
    <property type="term" value="F:DNA binding"/>
    <property type="evidence" value="ECO:0007669"/>
    <property type="project" value="InterPro"/>
</dbReference>
<dbReference type="CDD" id="cd00093">
    <property type="entry name" value="HTH_XRE"/>
    <property type="match status" value="1"/>
</dbReference>
<sequence length="242" mass="27245">MAILAGISTDYYHRIEQGREKPSEQVLNALADAFRLSPDAAAHMRDLVHAPKRWPREREFTQPLNPALQHLIDSWPATPAHIHDVTATIVMANPLAATLTPTFAQGENPMRSLFLDEGMDRFYRNWEGLTAWAVRWLRAYVGRHPDPGLQVVIDELLSESARFRSLWASYDVKGHSRGLLLIDHPVVGPLDLHFQHLNVRTGEHIMVTYWAEPGSPSARGLQKLVEITTAQRVSHQALFGGT</sequence>
<dbReference type="Gene3D" id="1.10.260.40">
    <property type="entry name" value="lambda repressor-like DNA-binding domains"/>
    <property type="match status" value="1"/>
</dbReference>
<dbReference type="InterPro" id="IPR001387">
    <property type="entry name" value="Cro/C1-type_HTH"/>
</dbReference>
<dbReference type="EMBL" id="AP022598">
    <property type="protein sequence ID" value="BBY74482.1"/>
    <property type="molecule type" value="Genomic_DNA"/>
</dbReference>